<dbReference type="AlphaFoldDB" id="A0A0A8ZH26"/>
<organism evidence="1">
    <name type="scientific">Arundo donax</name>
    <name type="common">Giant reed</name>
    <name type="synonym">Donax arundinaceus</name>
    <dbReference type="NCBI Taxonomy" id="35708"/>
    <lineage>
        <taxon>Eukaryota</taxon>
        <taxon>Viridiplantae</taxon>
        <taxon>Streptophyta</taxon>
        <taxon>Embryophyta</taxon>
        <taxon>Tracheophyta</taxon>
        <taxon>Spermatophyta</taxon>
        <taxon>Magnoliopsida</taxon>
        <taxon>Liliopsida</taxon>
        <taxon>Poales</taxon>
        <taxon>Poaceae</taxon>
        <taxon>PACMAD clade</taxon>
        <taxon>Arundinoideae</taxon>
        <taxon>Arundineae</taxon>
        <taxon>Arundo</taxon>
    </lineage>
</organism>
<proteinExistence type="predicted"/>
<reference evidence="1" key="2">
    <citation type="journal article" date="2015" name="Data Brief">
        <title>Shoot transcriptome of the giant reed, Arundo donax.</title>
        <authorList>
            <person name="Barrero R.A."/>
            <person name="Guerrero F.D."/>
            <person name="Moolhuijzen P."/>
            <person name="Goolsby J.A."/>
            <person name="Tidwell J."/>
            <person name="Bellgard S.E."/>
            <person name="Bellgard M.I."/>
        </authorList>
    </citation>
    <scope>NUCLEOTIDE SEQUENCE</scope>
    <source>
        <tissue evidence="1">Shoot tissue taken approximately 20 cm above the soil surface</tissue>
    </source>
</reference>
<name>A0A0A8ZH26_ARUDO</name>
<sequence length="22" mass="2777">MEKNLLLFLPFRSTHKRFSRKQ</sequence>
<accession>A0A0A8ZH26</accession>
<reference evidence="1" key="1">
    <citation type="submission" date="2014-09" db="EMBL/GenBank/DDBJ databases">
        <authorList>
            <person name="Magalhaes I.L.F."/>
            <person name="Oliveira U."/>
            <person name="Santos F.R."/>
            <person name="Vidigal T.H.D.A."/>
            <person name="Brescovit A.D."/>
            <person name="Santos A.J."/>
        </authorList>
    </citation>
    <scope>NUCLEOTIDE SEQUENCE</scope>
    <source>
        <tissue evidence="1">Shoot tissue taken approximately 20 cm above the soil surface</tissue>
    </source>
</reference>
<protein>
    <submittedName>
        <fullName evidence="1">Uncharacterized protein</fullName>
    </submittedName>
</protein>
<dbReference type="EMBL" id="GBRH01263743">
    <property type="protein sequence ID" value="JAD34152.1"/>
    <property type="molecule type" value="Transcribed_RNA"/>
</dbReference>
<evidence type="ECO:0000313" key="1">
    <source>
        <dbReference type="EMBL" id="JAD34152.1"/>
    </source>
</evidence>